<dbReference type="PANTHER" id="PTHR33908:SF11">
    <property type="entry name" value="MEMBRANE PROTEIN"/>
    <property type="match status" value="1"/>
</dbReference>
<organism evidence="10 11">
    <name type="scientific">Vagococcus acidifermentans</name>
    <dbReference type="NCBI Taxonomy" id="564710"/>
    <lineage>
        <taxon>Bacteria</taxon>
        <taxon>Bacillati</taxon>
        <taxon>Bacillota</taxon>
        <taxon>Bacilli</taxon>
        <taxon>Lactobacillales</taxon>
        <taxon>Enterococcaceae</taxon>
        <taxon>Vagococcus</taxon>
    </lineage>
</organism>
<keyword evidence="3" id="KW-0328">Glycosyltransferase</keyword>
<dbReference type="GO" id="GO:0005886">
    <property type="term" value="C:plasma membrane"/>
    <property type="evidence" value="ECO:0007669"/>
    <property type="project" value="UniProtKB-SubCell"/>
</dbReference>
<evidence type="ECO:0000256" key="6">
    <source>
        <dbReference type="ARBA" id="ARBA00022989"/>
    </source>
</evidence>
<dbReference type="AlphaFoldDB" id="A0A430B2H1"/>
<evidence type="ECO:0000313" key="10">
    <source>
        <dbReference type="EMBL" id="RSU14526.1"/>
    </source>
</evidence>
<sequence>MRKWRNLSLHVVSVCTLIIFTLINLGNLFYYNADYFPIPLTGLNRGILTVGFLVLTAGWFFVMRFVWQHLADKLTMRHILLLAIGLRVLWILAVDTPPVQDFSEMYQAAVQFAGGQLDFASESRYLSLYPYQVPFVMYQGIIIKLLGEHVLWLKLLNCIISTVTIALTIMIGKQFFSTKQALMAGLMLTLYPPHIVLNSVLTNQIIALCLFLAGIYLFLQEKDSLLNAVLCALFLTFGNLFRPLGSILLIAFGLYAVCIRLPVKKHKGRYLLTLLCLPVIYFSANQLVDTALMTSGITADSIQTVNPYWKFAVGLNQESDGKWTQADYDIVTAFDTAEERNDAARQLLAERLDNPPAISRLLVRKFLIMWSDIDTSLSWGTKQTGLPQWAIAGLSVIQKTQYMMWVFCGTVYLIKKRRQLPDGVYVLLIIIIGYVLVHEGIEIQTRYRYVLMPFFSLLAAAGLPLFTSRPHKQADQHQEKA</sequence>
<keyword evidence="6 8" id="KW-1133">Transmembrane helix</keyword>
<protein>
    <recommendedName>
        <fullName evidence="9">Glycosyltransferase RgtA/B/C/D-like domain-containing protein</fullName>
    </recommendedName>
</protein>
<dbReference type="GO" id="GO:0009103">
    <property type="term" value="P:lipopolysaccharide biosynthetic process"/>
    <property type="evidence" value="ECO:0007669"/>
    <property type="project" value="UniProtKB-ARBA"/>
</dbReference>
<reference evidence="10 11" key="1">
    <citation type="submission" date="2017-05" db="EMBL/GenBank/DDBJ databases">
        <title>Vagococcus spp. assemblies.</title>
        <authorList>
            <person name="Gulvik C.A."/>
        </authorList>
    </citation>
    <scope>NUCLEOTIDE SEQUENCE [LARGE SCALE GENOMIC DNA]</scope>
    <source>
        <strain evidence="10 11">LMG 24798</strain>
    </source>
</reference>
<evidence type="ECO:0000313" key="11">
    <source>
        <dbReference type="Proteomes" id="UP000286773"/>
    </source>
</evidence>
<feature type="transmembrane region" description="Helical" evidence="8">
    <location>
        <begin position="447"/>
        <end position="466"/>
    </location>
</feature>
<gene>
    <name evidence="10" type="ORF">CBF27_00635</name>
</gene>
<evidence type="ECO:0000256" key="1">
    <source>
        <dbReference type="ARBA" id="ARBA00004651"/>
    </source>
</evidence>
<feature type="transmembrane region" description="Helical" evidence="8">
    <location>
        <begin position="155"/>
        <end position="176"/>
    </location>
</feature>
<evidence type="ECO:0000259" key="9">
    <source>
        <dbReference type="Pfam" id="PF13231"/>
    </source>
</evidence>
<name>A0A430B2H1_9ENTE</name>
<evidence type="ECO:0000256" key="8">
    <source>
        <dbReference type="SAM" id="Phobius"/>
    </source>
</evidence>
<keyword evidence="2" id="KW-1003">Cell membrane</keyword>
<dbReference type="Proteomes" id="UP000286773">
    <property type="component" value="Unassembled WGS sequence"/>
</dbReference>
<evidence type="ECO:0000256" key="5">
    <source>
        <dbReference type="ARBA" id="ARBA00022692"/>
    </source>
</evidence>
<dbReference type="InterPro" id="IPR038731">
    <property type="entry name" value="RgtA/B/C-like"/>
</dbReference>
<proteinExistence type="predicted"/>
<evidence type="ECO:0000256" key="7">
    <source>
        <dbReference type="ARBA" id="ARBA00023136"/>
    </source>
</evidence>
<evidence type="ECO:0000256" key="2">
    <source>
        <dbReference type="ARBA" id="ARBA00022475"/>
    </source>
</evidence>
<dbReference type="OrthoDB" id="2787520at2"/>
<dbReference type="PANTHER" id="PTHR33908">
    <property type="entry name" value="MANNOSYLTRANSFERASE YKCB-RELATED"/>
    <property type="match status" value="1"/>
</dbReference>
<comment type="caution">
    <text evidence="10">The sequence shown here is derived from an EMBL/GenBank/DDBJ whole genome shotgun (WGS) entry which is preliminary data.</text>
</comment>
<evidence type="ECO:0000256" key="3">
    <source>
        <dbReference type="ARBA" id="ARBA00022676"/>
    </source>
</evidence>
<evidence type="ECO:0000256" key="4">
    <source>
        <dbReference type="ARBA" id="ARBA00022679"/>
    </source>
</evidence>
<feature type="domain" description="Glycosyltransferase RgtA/B/C/D-like" evidence="9">
    <location>
        <begin position="139"/>
        <end position="280"/>
    </location>
</feature>
<keyword evidence="5 8" id="KW-0812">Transmembrane</keyword>
<feature type="transmembrane region" description="Helical" evidence="8">
    <location>
        <begin position="423"/>
        <end position="441"/>
    </location>
</feature>
<feature type="transmembrane region" description="Helical" evidence="8">
    <location>
        <begin position="43"/>
        <end position="62"/>
    </location>
</feature>
<keyword evidence="4" id="KW-0808">Transferase</keyword>
<dbReference type="Pfam" id="PF13231">
    <property type="entry name" value="PMT_2"/>
    <property type="match status" value="1"/>
</dbReference>
<feature type="transmembrane region" description="Helical" evidence="8">
    <location>
        <begin position="7"/>
        <end position="31"/>
    </location>
</feature>
<accession>A0A430B2H1</accession>
<comment type="subcellular location">
    <subcellularLocation>
        <location evidence="1">Cell membrane</location>
        <topology evidence="1">Multi-pass membrane protein</topology>
    </subcellularLocation>
</comment>
<feature type="transmembrane region" description="Helical" evidence="8">
    <location>
        <begin position="225"/>
        <end position="241"/>
    </location>
</feature>
<keyword evidence="11" id="KW-1185">Reference proteome</keyword>
<dbReference type="GO" id="GO:0016763">
    <property type="term" value="F:pentosyltransferase activity"/>
    <property type="evidence" value="ECO:0007669"/>
    <property type="project" value="TreeGrafter"/>
</dbReference>
<feature type="transmembrane region" description="Helical" evidence="8">
    <location>
        <begin position="196"/>
        <end position="218"/>
    </location>
</feature>
<dbReference type="InterPro" id="IPR050297">
    <property type="entry name" value="LipidA_mod_glycosyltrf_83"/>
</dbReference>
<dbReference type="EMBL" id="NGKC01000001">
    <property type="protein sequence ID" value="RSU14526.1"/>
    <property type="molecule type" value="Genomic_DNA"/>
</dbReference>
<feature type="transmembrane region" description="Helical" evidence="8">
    <location>
        <begin position="247"/>
        <end position="263"/>
    </location>
</feature>
<keyword evidence="7 8" id="KW-0472">Membrane</keyword>